<protein>
    <submittedName>
        <fullName evidence="1">Uncharacterized protein</fullName>
    </submittedName>
</protein>
<dbReference type="RefSeq" id="XP_037150091.1">
    <property type="nucleotide sequence ID" value="XM_037294013.1"/>
</dbReference>
<dbReference type="AlphaFoldDB" id="A0A8H6FA74"/>
<dbReference type="GeneID" id="59331501"/>
<reference evidence="1 2" key="1">
    <citation type="journal article" date="2020" name="Genomics">
        <title>Complete, high-quality genomes from long-read metagenomic sequencing of two wolf lichen thalli reveals enigmatic genome architecture.</title>
        <authorList>
            <person name="McKenzie S.K."/>
            <person name="Walston R.F."/>
            <person name="Allen J.L."/>
        </authorList>
    </citation>
    <scope>NUCLEOTIDE SEQUENCE [LARGE SCALE GENOMIC DNA]</scope>
    <source>
        <strain evidence="1">WasteWater1</strain>
    </source>
</reference>
<dbReference type="EMBL" id="JACCJB010000016">
    <property type="protein sequence ID" value="KAF6220656.1"/>
    <property type="molecule type" value="Genomic_DNA"/>
</dbReference>
<dbReference type="Pfam" id="PF11885">
    <property type="entry name" value="DUF3405"/>
    <property type="match status" value="2"/>
</dbReference>
<proteinExistence type="predicted"/>
<comment type="caution">
    <text evidence="1">The sequence shown here is derived from an EMBL/GenBank/DDBJ whole genome shotgun (WGS) entry which is preliminary data.</text>
</comment>
<gene>
    <name evidence="1" type="ORF">HO133_003089</name>
</gene>
<organism evidence="1 2">
    <name type="scientific">Letharia lupina</name>
    <dbReference type="NCBI Taxonomy" id="560253"/>
    <lineage>
        <taxon>Eukaryota</taxon>
        <taxon>Fungi</taxon>
        <taxon>Dikarya</taxon>
        <taxon>Ascomycota</taxon>
        <taxon>Pezizomycotina</taxon>
        <taxon>Lecanoromycetes</taxon>
        <taxon>OSLEUM clade</taxon>
        <taxon>Lecanoromycetidae</taxon>
        <taxon>Lecanorales</taxon>
        <taxon>Lecanorineae</taxon>
        <taxon>Parmeliaceae</taxon>
        <taxon>Letharia</taxon>
    </lineage>
</organism>
<evidence type="ECO:0000313" key="1">
    <source>
        <dbReference type="EMBL" id="KAF6220656.1"/>
    </source>
</evidence>
<accession>A0A8H6FA74</accession>
<evidence type="ECO:0000313" key="2">
    <source>
        <dbReference type="Proteomes" id="UP000593566"/>
    </source>
</evidence>
<name>A0A8H6FA74_9LECA</name>
<dbReference type="InterPro" id="IPR021822">
    <property type="entry name" value="DUF3405"/>
</dbReference>
<dbReference type="Proteomes" id="UP000593566">
    <property type="component" value="Unassembled WGS sequence"/>
</dbReference>
<keyword evidence="2" id="KW-1185">Reference proteome</keyword>
<dbReference type="PANTHER" id="PTHR36205:SF4">
    <property type="match status" value="1"/>
</dbReference>
<dbReference type="PANTHER" id="PTHR36205">
    <property type="entry name" value="CHROMOSOME 19, WHOLE GENOME SHOTGUN SEQUENCE"/>
    <property type="match status" value="1"/>
</dbReference>
<sequence length="187" mass="21279">MTILFNQDLLKVWYPGIDQGGGQSLHINQPLQFFSNMNPDFVFVWQFELDVRYTGNWYNILENAESREDPPRRSLMVTPGVRLSRQLLQIMHDAQSMNIRSQTFAHTTVLLHALKVAQFSVPQYLDHQEEVDEPEEDNKIFNTVGPNGTFTDFAAQDIDQNANTKYVSVASGVRAVSTDVVSAVVWT</sequence>